<dbReference type="OrthoDB" id="191139at2759"/>
<dbReference type="PANTHER" id="PTHR43544:SF2">
    <property type="entry name" value="OXIDOREDUCTASE"/>
    <property type="match status" value="1"/>
</dbReference>
<dbReference type="EMBL" id="KI913995">
    <property type="protein sequence ID" value="ETV93009.1"/>
    <property type="molecule type" value="Genomic_DNA"/>
</dbReference>
<dbReference type="Pfam" id="PF00106">
    <property type="entry name" value="adh_short"/>
    <property type="match status" value="2"/>
</dbReference>
<dbReference type="VEuPathDB" id="FungiDB:H310_12844"/>
<reference evidence="1" key="1">
    <citation type="submission" date="2013-12" db="EMBL/GenBank/DDBJ databases">
        <title>The Genome Sequence of Aphanomyces invadans NJM9701.</title>
        <authorList>
            <consortium name="The Broad Institute Genomics Platform"/>
            <person name="Russ C."/>
            <person name="Tyler B."/>
            <person name="van West P."/>
            <person name="Dieguez-Uribeondo J."/>
            <person name="Young S.K."/>
            <person name="Zeng Q."/>
            <person name="Gargeya S."/>
            <person name="Fitzgerald M."/>
            <person name="Abouelleil A."/>
            <person name="Alvarado L."/>
            <person name="Chapman S.B."/>
            <person name="Gainer-Dewar J."/>
            <person name="Goldberg J."/>
            <person name="Griggs A."/>
            <person name="Gujja S."/>
            <person name="Hansen M."/>
            <person name="Howarth C."/>
            <person name="Imamovic A."/>
            <person name="Ireland A."/>
            <person name="Larimer J."/>
            <person name="McCowan C."/>
            <person name="Murphy C."/>
            <person name="Pearson M."/>
            <person name="Poon T.W."/>
            <person name="Priest M."/>
            <person name="Roberts A."/>
            <person name="Saif S."/>
            <person name="Shea T."/>
            <person name="Sykes S."/>
            <person name="Wortman J."/>
            <person name="Nusbaum C."/>
            <person name="Birren B."/>
        </authorList>
    </citation>
    <scope>NUCLEOTIDE SEQUENCE [LARGE SCALE GENOMIC DNA]</scope>
    <source>
        <strain evidence="1">NJM9701</strain>
    </source>
</reference>
<dbReference type="STRING" id="157072.A0A024TG88"/>
<protein>
    <recommendedName>
        <fullName evidence="2">Oxidoreductase</fullName>
    </recommendedName>
</protein>
<proteinExistence type="predicted"/>
<dbReference type="PANTHER" id="PTHR43544">
    <property type="entry name" value="SHORT-CHAIN DEHYDROGENASE/REDUCTASE"/>
    <property type="match status" value="1"/>
</dbReference>
<dbReference type="Gene3D" id="3.40.50.720">
    <property type="entry name" value="NAD(P)-binding Rossmann-like Domain"/>
    <property type="match status" value="2"/>
</dbReference>
<evidence type="ECO:0000313" key="1">
    <source>
        <dbReference type="EMBL" id="ETV93009.1"/>
    </source>
</evidence>
<name>A0A024TG88_9STRA</name>
<evidence type="ECO:0008006" key="2">
    <source>
        <dbReference type="Google" id="ProtNLM"/>
    </source>
</evidence>
<dbReference type="GO" id="GO:0016491">
    <property type="term" value="F:oxidoreductase activity"/>
    <property type="evidence" value="ECO:0007669"/>
    <property type="project" value="TreeGrafter"/>
</dbReference>
<accession>A0A024TG88</accession>
<dbReference type="eggNOG" id="ENOG502QU6Z">
    <property type="taxonomic scope" value="Eukaryota"/>
</dbReference>
<dbReference type="AlphaFoldDB" id="A0A024TG88"/>
<dbReference type="SUPFAM" id="SSF51735">
    <property type="entry name" value="NAD(P)-binding Rossmann-fold domains"/>
    <property type="match status" value="1"/>
</dbReference>
<organism evidence="1">
    <name type="scientific">Aphanomyces invadans</name>
    <dbReference type="NCBI Taxonomy" id="157072"/>
    <lineage>
        <taxon>Eukaryota</taxon>
        <taxon>Sar</taxon>
        <taxon>Stramenopiles</taxon>
        <taxon>Oomycota</taxon>
        <taxon>Saprolegniomycetes</taxon>
        <taxon>Saprolegniales</taxon>
        <taxon>Verrucalvaceae</taxon>
        <taxon>Aphanomyces</taxon>
    </lineage>
</organism>
<dbReference type="GO" id="GO:0005737">
    <property type="term" value="C:cytoplasm"/>
    <property type="evidence" value="ECO:0007669"/>
    <property type="project" value="TreeGrafter"/>
</dbReference>
<dbReference type="InterPro" id="IPR002347">
    <property type="entry name" value="SDR_fam"/>
</dbReference>
<sequence length="605" mass="67919">MDTAVAAAATVQVDPQDLATCIRVLEVFHGNMDALKAAPFKALRRAVVPLCEDVRSRLFHGRDVASYDYSKKKKLDRKRKAQQAAALDKQFINNTKLRAQRLQALESLTAAAPMLALVPDGAVVDDAPDTPIDHEDEQPKTLHGFRSCYACKKRFDTLHHFYDQLCPDCAALNFEKRMQTADLTGYIALVTGARVKIGFHTALKLLRAGATVIATSRFPQDAAIRYANEADYDTWKSRLHVYGLDLRDLGGAEVFMDCIERTFHSLDIVINNATQTIRRPTHYYQHLLTNERRSLADTPDNIRDVLSGNASFQHALTAPHQPLTLTHASSGGDDDHGVLPREAVAMPAAAATTSAELSQVPLTTDDKDLSAEERAALYPVAQYDANHQQVDLRHTNSWKLKIDHVESPELAEVFAINALAPFILNKRAILLFEKSSRPHHFIVNVSAMEGKFYRYKTPHHPHTNMAKAAANMMTRTCADELKSRNIYMTSVDTGWINDENPRAKAQDIAMKHNFQVRRRSVSTSCIVTMMAIDAPRRNRRGGAHLGPHLHWIPGRHHPRHVSLGRFLQRLQTVRVVVGHRSPYRLHHILTTNTRRHSTFVATMNL</sequence>
<dbReference type="InterPro" id="IPR036291">
    <property type="entry name" value="NAD(P)-bd_dom_sf"/>
</dbReference>
<gene>
    <name evidence="1" type="ORF">H310_12844</name>
</gene>
<dbReference type="GeneID" id="20089894"/>
<dbReference type="InterPro" id="IPR051468">
    <property type="entry name" value="Fungal_SecMetab_SDRs"/>
</dbReference>
<dbReference type="RefSeq" id="XP_008878275.1">
    <property type="nucleotide sequence ID" value="XM_008880053.1"/>
</dbReference>